<evidence type="ECO:0000256" key="1">
    <source>
        <dbReference type="ARBA" id="ARBA00004123"/>
    </source>
</evidence>
<feature type="compositionally biased region" description="Polar residues" evidence="6">
    <location>
        <begin position="1"/>
        <end position="21"/>
    </location>
</feature>
<dbReference type="InterPro" id="IPR005333">
    <property type="entry name" value="Transcription_factor_TCP"/>
</dbReference>
<comment type="subcellular location">
    <subcellularLocation>
        <location evidence="1">Nucleus</location>
    </subcellularLocation>
</comment>
<evidence type="ECO:0000256" key="6">
    <source>
        <dbReference type="SAM" id="MobiDB-lite"/>
    </source>
</evidence>
<feature type="region of interest" description="Disordered" evidence="6">
    <location>
        <begin position="236"/>
        <end position="292"/>
    </location>
</feature>
<keyword evidence="2" id="KW-0805">Transcription regulation</keyword>
<dbReference type="EMBL" id="JAAIUW010000013">
    <property type="protein sequence ID" value="KAF7803599.1"/>
    <property type="molecule type" value="Genomic_DNA"/>
</dbReference>
<feature type="domain" description="TCP" evidence="7">
    <location>
        <begin position="162"/>
        <end position="216"/>
    </location>
</feature>
<gene>
    <name evidence="8" type="ORF">G2W53_042710</name>
</gene>
<keyword evidence="3" id="KW-0238">DNA-binding</keyword>
<dbReference type="OrthoDB" id="1923470at2759"/>
<feature type="region of interest" description="Disordered" evidence="6">
    <location>
        <begin position="1"/>
        <end position="41"/>
    </location>
</feature>
<feature type="compositionally biased region" description="Low complexity" evidence="6">
    <location>
        <begin position="82"/>
        <end position="102"/>
    </location>
</feature>
<dbReference type="GO" id="GO:0003700">
    <property type="term" value="F:DNA-binding transcription factor activity"/>
    <property type="evidence" value="ECO:0007669"/>
    <property type="project" value="InterPro"/>
</dbReference>
<dbReference type="Proteomes" id="UP000634136">
    <property type="component" value="Unassembled WGS sequence"/>
</dbReference>
<keyword evidence="4" id="KW-0804">Transcription</keyword>
<keyword evidence="5" id="KW-0539">Nucleus</keyword>
<feature type="compositionally biased region" description="Basic residues" evidence="6">
    <location>
        <begin position="22"/>
        <end position="34"/>
    </location>
</feature>
<dbReference type="InterPro" id="IPR017887">
    <property type="entry name" value="TF_TCP_subgr"/>
</dbReference>
<evidence type="ECO:0000256" key="3">
    <source>
        <dbReference type="ARBA" id="ARBA00023125"/>
    </source>
</evidence>
<proteinExistence type="predicted"/>
<protein>
    <submittedName>
        <fullName evidence="8">Transcription factor TCP8-like</fullName>
    </submittedName>
</protein>
<dbReference type="PANTHER" id="PTHR31072:SF105">
    <property type="entry name" value="TCP DOMAIN-CONTAINING PROTEIN"/>
    <property type="match status" value="1"/>
</dbReference>
<dbReference type="GO" id="GO:0043565">
    <property type="term" value="F:sequence-specific DNA binding"/>
    <property type="evidence" value="ECO:0007669"/>
    <property type="project" value="TreeGrafter"/>
</dbReference>
<feature type="region of interest" description="Disordered" evidence="6">
    <location>
        <begin position="327"/>
        <end position="394"/>
    </location>
</feature>
<evidence type="ECO:0000259" key="7">
    <source>
        <dbReference type="PROSITE" id="PS51369"/>
    </source>
</evidence>
<dbReference type="PANTHER" id="PTHR31072">
    <property type="entry name" value="TRANSCRIPTION FACTOR TCP4-RELATED"/>
    <property type="match status" value="1"/>
</dbReference>
<feature type="region of interest" description="Disordered" evidence="6">
    <location>
        <begin position="144"/>
        <end position="175"/>
    </location>
</feature>
<feature type="region of interest" description="Disordered" evidence="6">
    <location>
        <begin position="531"/>
        <end position="567"/>
    </location>
</feature>
<dbReference type="AlphaFoldDB" id="A0A834W460"/>
<dbReference type="PROSITE" id="PS51369">
    <property type="entry name" value="TCP"/>
    <property type="match status" value="1"/>
</dbReference>
<evidence type="ECO:0000256" key="4">
    <source>
        <dbReference type="ARBA" id="ARBA00023163"/>
    </source>
</evidence>
<dbReference type="Pfam" id="PF03634">
    <property type="entry name" value="TCP"/>
    <property type="match status" value="1"/>
</dbReference>
<dbReference type="GO" id="GO:0005634">
    <property type="term" value="C:nucleus"/>
    <property type="evidence" value="ECO:0007669"/>
    <property type="project" value="UniProtKB-SubCell"/>
</dbReference>
<accession>A0A834W460</accession>
<evidence type="ECO:0000256" key="5">
    <source>
        <dbReference type="ARBA" id="ARBA00023242"/>
    </source>
</evidence>
<reference evidence="8" key="1">
    <citation type="submission" date="2020-09" db="EMBL/GenBank/DDBJ databases">
        <title>Genome-Enabled Discovery of Anthraquinone Biosynthesis in Senna tora.</title>
        <authorList>
            <person name="Kang S.-H."/>
            <person name="Pandey R.P."/>
            <person name="Lee C.-M."/>
            <person name="Sim J.-S."/>
            <person name="Jeong J.-T."/>
            <person name="Choi B.-S."/>
            <person name="Jung M."/>
            <person name="Ginzburg D."/>
            <person name="Zhao K."/>
            <person name="Won S.Y."/>
            <person name="Oh T.-J."/>
            <person name="Yu Y."/>
            <person name="Kim N.-H."/>
            <person name="Lee O.R."/>
            <person name="Lee T.-H."/>
            <person name="Bashyal P."/>
            <person name="Kim T.-S."/>
            <person name="Lee W.-H."/>
            <person name="Kawkins C."/>
            <person name="Kim C.-K."/>
            <person name="Kim J.S."/>
            <person name="Ahn B.O."/>
            <person name="Rhee S.Y."/>
            <person name="Sohng J.K."/>
        </authorList>
    </citation>
    <scope>NUCLEOTIDE SEQUENCE</scope>
    <source>
        <tissue evidence="8">Leaf</tissue>
    </source>
</reference>
<organism evidence="8 9">
    <name type="scientific">Senna tora</name>
    <dbReference type="NCBI Taxonomy" id="362788"/>
    <lineage>
        <taxon>Eukaryota</taxon>
        <taxon>Viridiplantae</taxon>
        <taxon>Streptophyta</taxon>
        <taxon>Embryophyta</taxon>
        <taxon>Tracheophyta</taxon>
        <taxon>Spermatophyta</taxon>
        <taxon>Magnoliopsida</taxon>
        <taxon>eudicotyledons</taxon>
        <taxon>Gunneridae</taxon>
        <taxon>Pentapetalae</taxon>
        <taxon>rosids</taxon>
        <taxon>fabids</taxon>
        <taxon>Fabales</taxon>
        <taxon>Fabaceae</taxon>
        <taxon>Caesalpinioideae</taxon>
        <taxon>Cassia clade</taxon>
        <taxon>Senna</taxon>
    </lineage>
</organism>
<evidence type="ECO:0000313" key="8">
    <source>
        <dbReference type="EMBL" id="KAF7803599.1"/>
    </source>
</evidence>
<name>A0A834W460_9FABA</name>
<evidence type="ECO:0000313" key="9">
    <source>
        <dbReference type="Proteomes" id="UP000634136"/>
    </source>
</evidence>
<comment type="caution">
    <text evidence="8">The sequence shown here is derived from an EMBL/GenBank/DDBJ whole genome shotgun (WGS) entry which is preliminary data.</text>
</comment>
<evidence type="ECO:0000256" key="2">
    <source>
        <dbReference type="ARBA" id="ARBA00023015"/>
    </source>
</evidence>
<sequence>MELSDLQNNKKNTSSRGTATTHPHHHHLLLHHHQQQQQQKLIQLPSSTQAVVPFDGAAGGGRGAGTLGMGSIPIQAGLSRGATTPSSSSTSNSASPSSSVSAACVSSSSAPHLIDASLAIATRSDPRSAPLLVDSDKKAPIQQQLTISAPNPNPPPPPKRSTKDRHTKVDGRGRRIRMPATCAARVFQLTRELGHKSDGETIEWLLQQAEPAIIASTGTGTIPANFSTLNVSLRSSGSTLSAPPSKSAPHTFPGALALSAPHNHHHPYDEAPFPHSTFLGFHPHHQHHQNQPHLLTADQIAGALPAAAGGDNNESRQNYMRKRFREDLFKDDDNNNNNQGRNESGDGGNGNSPKQFKTDLHLPKQPQQQTPPAAPPPPGGGSSSSSNHNNLLRPSNLLPATAMWAMAPPPTSGGAGGGAAGSTFWMLTPGGGVSAAGGSGVGSGSGSETSPLMWGSGMSTLQAPLQFMPRFNFGEFQDGRGGGGGGEGLQLGSLMSLMQPHQQPSQNLGLGMSDSNLGMLAALNAYSRGGLGVNSDQGHHSHSHNHHQGNDSISGEDGANSSQLRVE</sequence>
<feature type="region of interest" description="Disordered" evidence="6">
    <location>
        <begin position="62"/>
        <end position="102"/>
    </location>
</feature>
<feature type="compositionally biased region" description="Low complexity" evidence="6">
    <location>
        <begin position="383"/>
        <end position="394"/>
    </location>
</feature>
<keyword evidence="9" id="KW-1185">Reference proteome</keyword>